<dbReference type="PANTHER" id="PTHR40516:SF1">
    <property type="entry name" value="ANTITOXIN CHPS-RELATED"/>
    <property type="match status" value="1"/>
</dbReference>
<dbReference type="Pfam" id="PF04014">
    <property type="entry name" value="MazE_antitoxin"/>
    <property type="match status" value="1"/>
</dbReference>
<dbReference type="AlphaFoldDB" id="A0A1W1HHK6"/>
<keyword evidence="3" id="KW-1185">Reference proteome</keyword>
<organism evidence="2 3">
    <name type="scientific">Desulfamplus magnetovallimortis</name>
    <dbReference type="NCBI Taxonomy" id="1246637"/>
    <lineage>
        <taxon>Bacteria</taxon>
        <taxon>Pseudomonadati</taxon>
        <taxon>Thermodesulfobacteriota</taxon>
        <taxon>Desulfobacteria</taxon>
        <taxon>Desulfobacterales</taxon>
        <taxon>Desulfobacteraceae</taxon>
        <taxon>Desulfamplus</taxon>
    </lineage>
</organism>
<evidence type="ECO:0000313" key="2">
    <source>
        <dbReference type="EMBL" id="SLM31858.1"/>
    </source>
</evidence>
<dbReference type="Gene3D" id="2.10.260.10">
    <property type="match status" value="1"/>
</dbReference>
<evidence type="ECO:0000259" key="1">
    <source>
        <dbReference type="SMART" id="SM00966"/>
    </source>
</evidence>
<accession>A0A1W1HHK6</accession>
<dbReference type="SMART" id="SM00966">
    <property type="entry name" value="SpoVT_AbrB"/>
    <property type="match status" value="1"/>
</dbReference>
<dbReference type="RefSeq" id="WP_080801190.1">
    <property type="nucleotide sequence ID" value="NZ_LT828542.1"/>
</dbReference>
<name>A0A1W1HHK6_9BACT</name>
<dbReference type="GO" id="GO:0003677">
    <property type="term" value="F:DNA binding"/>
    <property type="evidence" value="ECO:0007669"/>
    <property type="project" value="InterPro"/>
</dbReference>
<dbReference type="InterPro" id="IPR037914">
    <property type="entry name" value="SpoVT-AbrB_sf"/>
</dbReference>
<evidence type="ECO:0000313" key="3">
    <source>
        <dbReference type="Proteomes" id="UP000191931"/>
    </source>
</evidence>
<sequence>MLAKVQQWGNSQGLRLAKSVLAEAQIQVGDEVNLSVKEGVIHIIPSKKIRGRYKLEDLVSRIPEEYQNFEIDWGKSAGKEVW</sequence>
<dbReference type="STRING" id="1246637.MTBBW1_460014"/>
<dbReference type="EMBL" id="FWEV01000288">
    <property type="protein sequence ID" value="SLM31858.1"/>
    <property type="molecule type" value="Genomic_DNA"/>
</dbReference>
<protein>
    <recommendedName>
        <fullName evidence="1">SpoVT-AbrB domain-containing protein</fullName>
    </recommendedName>
</protein>
<dbReference type="Proteomes" id="UP000191931">
    <property type="component" value="Unassembled WGS sequence"/>
</dbReference>
<gene>
    <name evidence="2" type="ORF">MTBBW1_460014</name>
</gene>
<dbReference type="InterPro" id="IPR007159">
    <property type="entry name" value="SpoVT-AbrB_dom"/>
</dbReference>
<dbReference type="GO" id="GO:0097351">
    <property type="term" value="F:toxin sequestering activity"/>
    <property type="evidence" value="ECO:0007669"/>
    <property type="project" value="InterPro"/>
</dbReference>
<dbReference type="SUPFAM" id="SSF89447">
    <property type="entry name" value="AbrB/MazE/MraZ-like"/>
    <property type="match status" value="1"/>
</dbReference>
<feature type="domain" description="SpoVT-AbrB" evidence="1">
    <location>
        <begin position="6"/>
        <end position="51"/>
    </location>
</feature>
<dbReference type="OrthoDB" id="9795766at2"/>
<dbReference type="InterPro" id="IPR039052">
    <property type="entry name" value="Antitox_PemI-like"/>
</dbReference>
<dbReference type="PANTHER" id="PTHR40516">
    <property type="entry name" value="ANTITOXIN CHPS-RELATED"/>
    <property type="match status" value="1"/>
</dbReference>
<reference evidence="2 3" key="1">
    <citation type="submission" date="2017-03" db="EMBL/GenBank/DDBJ databases">
        <authorList>
            <person name="Afonso C.L."/>
            <person name="Miller P.J."/>
            <person name="Scott M.A."/>
            <person name="Spackman E."/>
            <person name="Goraichik I."/>
            <person name="Dimitrov K.M."/>
            <person name="Suarez D.L."/>
            <person name="Swayne D.E."/>
        </authorList>
    </citation>
    <scope>NUCLEOTIDE SEQUENCE [LARGE SCALE GENOMIC DNA]</scope>
    <source>
        <strain evidence="2">PRJEB14757</strain>
    </source>
</reference>
<proteinExistence type="predicted"/>